<evidence type="ECO:0000313" key="1">
    <source>
        <dbReference type="EMBL" id="VXC50249.1"/>
    </source>
</evidence>
<dbReference type="EMBL" id="CABWMH010000041">
    <property type="protein sequence ID" value="VXC50249.1"/>
    <property type="molecule type" value="Genomic_DNA"/>
</dbReference>
<proteinExistence type="predicted"/>
<accession>A0AAX3JBM1</accession>
<organism evidence="1 2">
    <name type="scientific">Pantoea brenneri</name>
    <dbReference type="NCBI Taxonomy" id="472694"/>
    <lineage>
        <taxon>Bacteria</taxon>
        <taxon>Pseudomonadati</taxon>
        <taxon>Pseudomonadota</taxon>
        <taxon>Gammaproteobacteria</taxon>
        <taxon>Enterobacterales</taxon>
        <taxon>Erwiniaceae</taxon>
        <taxon>Pantoea</taxon>
    </lineage>
</organism>
<dbReference type="AlphaFoldDB" id="A0AAX3JBM1"/>
<gene>
    <name evidence="1" type="ORF">PANT111_460061</name>
</gene>
<protein>
    <submittedName>
        <fullName evidence="1">LysR family transcriptional regulator</fullName>
    </submittedName>
</protein>
<sequence length="76" mass="8553">MRIGEPRDDSPILTRTIATQKIVTCASPEYLSSRGEPETPQALNEHDTLFLLSAEKRRSWRFGTPQGTFIYEGAGR</sequence>
<name>A0AAX3JBM1_9GAMM</name>
<dbReference type="Gene3D" id="3.40.190.10">
    <property type="entry name" value="Periplasmic binding protein-like II"/>
    <property type="match status" value="2"/>
</dbReference>
<comment type="caution">
    <text evidence="1">The sequence shown here is derived from an EMBL/GenBank/DDBJ whole genome shotgun (WGS) entry which is preliminary data.</text>
</comment>
<dbReference type="Proteomes" id="UP000433737">
    <property type="component" value="Unassembled WGS sequence"/>
</dbReference>
<reference evidence="1 2" key="1">
    <citation type="submission" date="2019-10" db="EMBL/GenBank/DDBJ databases">
        <authorList>
            <person name="Karimi E."/>
        </authorList>
    </citation>
    <scope>NUCLEOTIDE SEQUENCE [LARGE SCALE GENOMIC DNA]</scope>
    <source>
        <strain evidence="1">Pantoea sp. 111</strain>
    </source>
</reference>
<evidence type="ECO:0000313" key="2">
    <source>
        <dbReference type="Proteomes" id="UP000433737"/>
    </source>
</evidence>